<comment type="caution">
    <text evidence="1">The sequence shown here is derived from an EMBL/GenBank/DDBJ whole genome shotgun (WGS) entry which is preliminary data.</text>
</comment>
<protein>
    <submittedName>
        <fullName evidence="1">Uncharacterized protein</fullName>
    </submittedName>
</protein>
<dbReference type="Proteomes" id="UP000309997">
    <property type="component" value="Unassembled WGS sequence"/>
</dbReference>
<keyword evidence="2" id="KW-1185">Reference proteome</keyword>
<accession>A0ACC4D7E0</accession>
<reference evidence="1 2" key="1">
    <citation type="journal article" date="2024" name="Plant Biotechnol. J.">
        <title>Genome and CRISPR/Cas9 system of a widespread forest tree (Populus alba) in the world.</title>
        <authorList>
            <person name="Liu Y.J."/>
            <person name="Jiang P.F."/>
            <person name="Han X.M."/>
            <person name="Li X.Y."/>
            <person name="Wang H.M."/>
            <person name="Wang Y.J."/>
            <person name="Wang X.X."/>
            <person name="Zeng Q.Y."/>
        </authorList>
    </citation>
    <scope>NUCLEOTIDE SEQUENCE [LARGE SCALE GENOMIC DNA]</scope>
    <source>
        <strain evidence="2">cv. PAL-ZL1</strain>
    </source>
</reference>
<evidence type="ECO:0000313" key="2">
    <source>
        <dbReference type="Proteomes" id="UP000309997"/>
    </source>
</evidence>
<dbReference type="EMBL" id="RCHU02000001">
    <property type="protein sequence ID" value="KAL3612840.1"/>
    <property type="molecule type" value="Genomic_DNA"/>
</dbReference>
<evidence type="ECO:0000313" key="1">
    <source>
        <dbReference type="EMBL" id="KAL3612840.1"/>
    </source>
</evidence>
<name>A0ACC4D7E0_POPAL</name>
<proteinExistence type="predicted"/>
<sequence length="82" mass="9264">MRFSEKTKEGKVRDCFSLHNPVAFRLIMGQKVEKINRALDEIRKDAAGFGLGLTSLPVDRAQEVSWGPRSRDTHSFLDSSEV</sequence>
<organism evidence="1 2">
    <name type="scientific">Populus alba</name>
    <name type="common">White poplar</name>
    <dbReference type="NCBI Taxonomy" id="43335"/>
    <lineage>
        <taxon>Eukaryota</taxon>
        <taxon>Viridiplantae</taxon>
        <taxon>Streptophyta</taxon>
        <taxon>Embryophyta</taxon>
        <taxon>Tracheophyta</taxon>
        <taxon>Spermatophyta</taxon>
        <taxon>Magnoliopsida</taxon>
        <taxon>eudicotyledons</taxon>
        <taxon>Gunneridae</taxon>
        <taxon>Pentapetalae</taxon>
        <taxon>rosids</taxon>
        <taxon>fabids</taxon>
        <taxon>Malpighiales</taxon>
        <taxon>Salicaceae</taxon>
        <taxon>Saliceae</taxon>
        <taxon>Populus</taxon>
    </lineage>
</organism>
<gene>
    <name evidence="1" type="ORF">D5086_003860</name>
</gene>